<dbReference type="InterPro" id="IPR016181">
    <property type="entry name" value="Acyl_CoA_acyltransferase"/>
</dbReference>
<feature type="domain" description="N-acetyltransferase" evidence="4">
    <location>
        <begin position="3"/>
        <end position="145"/>
    </location>
</feature>
<dbReference type="InterPro" id="IPR000182">
    <property type="entry name" value="GNAT_dom"/>
</dbReference>
<accession>A0A0S3QUR0</accession>
<dbReference type="GO" id="GO:0005737">
    <property type="term" value="C:cytoplasm"/>
    <property type="evidence" value="ECO:0007669"/>
    <property type="project" value="UniProtKB-SubCell"/>
</dbReference>
<dbReference type="PROSITE" id="PS51186">
    <property type="entry name" value="GNAT"/>
    <property type="match status" value="1"/>
</dbReference>
<comment type="subcellular location">
    <subcellularLocation>
        <location evidence="3">Cytoplasm</location>
    </subcellularLocation>
</comment>
<dbReference type="PANTHER" id="PTHR42919:SF8">
    <property type="entry name" value="N-ALPHA-ACETYLTRANSFERASE 50"/>
    <property type="match status" value="1"/>
</dbReference>
<keyword evidence="3" id="KW-0963">Cytoplasm</keyword>
<sequence>MYIKVREASFLDIPRMVKIDKKVFKKPWGYDAFFGEFFKSFSKIIVAEIDGKVVGFVVLWIMSPEAYLANIAVDPDYQGKGIGSTLLREVVRICEEEMVSSLVLEVRVSNKSAINLYKKFGFEMVGVRKGMYFDGEDGLVMEKLL</sequence>
<comment type="similarity">
    <text evidence="3">Belongs to the acetyltransferase family. RimI subfamily.</text>
</comment>
<evidence type="ECO:0000256" key="1">
    <source>
        <dbReference type="ARBA" id="ARBA00022679"/>
    </source>
</evidence>
<keyword evidence="6" id="KW-1185">Reference proteome</keyword>
<evidence type="ECO:0000313" key="5">
    <source>
        <dbReference type="EMBL" id="BAT72062.1"/>
    </source>
</evidence>
<dbReference type="Pfam" id="PF00583">
    <property type="entry name" value="Acetyltransf_1"/>
    <property type="match status" value="1"/>
</dbReference>
<name>A0A0S3QUR0_THET7</name>
<reference evidence="6" key="1">
    <citation type="journal article" date="2018" name="Science">
        <title>A primordial and reversible TCA cycle in a facultatively chemolithoautotrophic thermophile.</title>
        <authorList>
            <person name="Nunoura T."/>
            <person name="Chikaraishi Y."/>
            <person name="Izaki R."/>
            <person name="Suwa T."/>
            <person name="Sato T."/>
            <person name="Harada T."/>
            <person name="Mori K."/>
            <person name="Kato Y."/>
            <person name="Miyazaki M."/>
            <person name="Shimamura S."/>
            <person name="Yanagawa K."/>
            <person name="Shuto A."/>
            <person name="Ohkouchi N."/>
            <person name="Fujita N."/>
            <person name="Takaki Y."/>
            <person name="Atomi H."/>
            <person name="Takai K."/>
        </authorList>
    </citation>
    <scope>NUCLEOTIDE SEQUENCE [LARGE SCALE GENOMIC DNA]</scope>
    <source>
        <strain evidence="6">DSM 17441 / JCM 13301 / NBRC 103674 / ABI70S6</strain>
    </source>
</reference>
<dbReference type="SUPFAM" id="SSF55729">
    <property type="entry name" value="Acyl-CoA N-acyltransferases (Nat)"/>
    <property type="match status" value="1"/>
</dbReference>
<comment type="function">
    <text evidence="3">Acetylates the N-terminal alanine of ribosomal protein bS18.</text>
</comment>
<dbReference type="EMBL" id="AP013035">
    <property type="protein sequence ID" value="BAT72062.1"/>
    <property type="molecule type" value="Genomic_DNA"/>
</dbReference>
<dbReference type="Gene3D" id="3.40.630.30">
    <property type="match status" value="1"/>
</dbReference>
<keyword evidence="1 5" id="KW-0808">Transferase</keyword>
<dbReference type="STRING" id="1298851.TST_1275"/>
<organism evidence="5 6">
    <name type="scientific">Thermosulfidibacter takaii (strain DSM 17441 / JCM 13301 / NBRC 103674 / ABI70S6)</name>
    <dbReference type="NCBI Taxonomy" id="1298851"/>
    <lineage>
        <taxon>Bacteria</taxon>
        <taxon>Pseudomonadati</taxon>
        <taxon>Thermosulfidibacterota</taxon>
        <taxon>Thermosulfidibacteria</taxon>
        <taxon>Thermosulfidibacterales</taxon>
        <taxon>Thermosulfidibacteraceae</taxon>
    </lineage>
</organism>
<dbReference type="Proteomes" id="UP000063234">
    <property type="component" value="Chromosome"/>
</dbReference>
<evidence type="ECO:0000256" key="3">
    <source>
        <dbReference type="RuleBase" id="RU363094"/>
    </source>
</evidence>
<dbReference type="EC" id="2.3.1.266" evidence="3"/>
<evidence type="ECO:0000256" key="2">
    <source>
        <dbReference type="ARBA" id="ARBA00023315"/>
    </source>
</evidence>
<gene>
    <name evidence="5" type="primary">rimI</name>
    <name evidence="5" type="ORF">TST_1275</name>
</gene>
<dbReference type="PANTHER" id="PTHR42919">
    <property type="entry name" value="N-ALPHA-ACETYLTRANSFERASE"/>
    <property type="match status" value="1"/>
</dbReference>
<dbReference type="KEGG" id="ttk:TST_1275"/>
<dbReference type="InterPro" id="IPR006464">
    <property type="entry name" value="AcTrfase_RimI/Ard1"/>
</dbReference>
<dbReference type="PATRIC" id="fig|1298851.3.peg.1349"/>
<comment type="catalytic activity">
    <reaction evidence="3">
        <text>N-terminal L-alanyl-[ribosomal protein bS18] + acetyl-CoA = N-terminal N(alpha)-acetyl-L-alanyl-[ribosomal protein bS18] + CoA + H(+)</text>
        <dbReference type="Rhea" id="RHEA:43756"/>
        <dbReference type="Rhea" id="RHEA-COMP:10676"/>
        <dbReference type="Rhea" id="RHEA-COMP:10677"/>
        <dbReference type="ChEBI" id="CHEBI:15378"/>
        <dbReference type="ChEBI" id="CHEBI:57287"/>
        <dbReference type="ChEBI" id="CHEBI:57288"/>
        <dbReference type="ChEBI" id="CHEBI:64718"/>
        <dbReference type="ChEBI" id="CHEBI:83683"/>
        <dbReference type="EC" id="2.3.1.266"/>
    </reaction>
</comment>
<dbReference type="NCBIfam" id="TIGR01575">
    <property type="entry name" value="rimI"/>
    <property type="match status" value="1"/>
</dbReference>
<dbReference type="AlphaFoldDB" id="A0A0S3QUR0"/>
<keyword evidence="2 5" id="KW-0012">Acyltransferase</keyword>
<proteinExistence type="inferred from homology"/>
<dbReference type="InterPro" id="IPR051556">
    <property type="entry name" value="N-term/lysine_N-AcTrnsfr"/>
</dbReference>
<evidence type="ECO:0000259" key="4">
    <source>
        <dbReference type="PROSITE" id="PS51186"/>
    </source>
</evidence>
<evidence type="ECO:0000313" key="6">
    <source>
        <dbReference type="Proteomes" id="UP000063234"/>
    </source>
</evidence>
<dbReference type="CDD" id="cd04301">
    <property type="entry name" value="NAT_SF"/>
    <property type="match status" value="1"/>
</dbReference>
<dbReference type="GO" id="GO:0008999">
    <property type="term" value="F:protein-N-terminal-alanine acetyltransferase activity"/>
    <property type="evidence" value="ECO:0007669"/>
    <property type="project" value="UniProtKB-EC"/>
</dbReference>
<protein>
    <recommendedName>
        <fullName evidence="3">[Ribosomal protein bS18]-alanine N-acetyltransferase</fullName>
        <ecNumber evidence="3">2.3.1.266</ecNumber>
    </recommendedName>
</protein>